<evidence type="ECO:0000313" key="1">
    <source>
        <dbReference type="EMBL" id="AYV79738.1"/>
    </source>
</evidence>
<reference evidence="1" key="1">
    <citation type="submission" date="2018-10" db="EMBL/GenBank/DDBJ databases">
        <title>Hidden diversity of soil giant viruses.</title>
        <authorList>
            <person name="Schulz F."/>
            <person name="Alteio L."/>
            <person name="Goudeau D."/>
            <person name="Ryan E.M."/>
            <person name="Malmstrom R.R."/>
            <person name="Blanchard J."/>
            <person name="Woyke T."/>
        </authorList>
    </citation>
    <scope>NUCLEOTIDE SEQUENCE</scope>
    <source>
        <strain evidence="1">FNV1</strain>
    </source>
</reference>
<dbReference type="SUPFAM" id="SSF81901">
    <property type="entry name" value="HCP-like"/>
    <property type="match status" value="2"/>
</dbReference>
<dbReference type="InterPro" id="IPR011990">
    <property type="entry name" value="TPR-like_helical_dom_sf"/>
</dbReference>
<protein>
    <submittedName>
        <fullName evidence="1">Uncharacterized protein</fullName>
    </submittedName>
</protein>
<dbReference type="EMBL" id="MK072175">
    <property type="protein sequence ID" value="AYV79738.1"/>
    <property type="molecule type" value="Genomic_DNA"/>
</dbReference>
<name>A0A3G4ZXV5_9VIRU</name>
<accession>A0A3G4ZXV5</accession>
<dbReference type="Gene3D" id="1.25.40.10">
    <property type="entry name" value="Tetratricopeptide repeat domain"/>
    <property type="match status" value="1"/>
</dbReference>
<organism evidence="1">
    <name type="scientific">Faunusvirus sp</name>
    <dbReference type="NCBI Taxonomy" id="2487766"/>
    <lineage>
        <taxon>Viruses</taxon>
        <taxon>Varidnaviria</taxon>
        <taxon>Bamfordvirae</taxon>
        <taxon>Nucleocytoviricota</taxon>
        <taxon>Megaviricetes</taxon>
        <taxon>Imitervirales</taxon>
        <taxon>Mimiviridae</taxon>
    </lineage>
</organism>
<proteinExistence type="predicted"/>
<gene>
    <name evidence="1" type="ORF">Faunusvirus44_8</name>
</gene>
<sequence>MKKLINNLFVIAHTIYLQQATIYAMDKNSDEYRFNKVKQFLNKHDYLSTIIEKQHIGMLYNLFVNDIIGQPIINLMNNTATSLDTSALEDTKSSVIDPDILVVHAVYYNIKEDNVKKLKLLHIAANMKNIRAIVDLETHYGNIEEYDKMDKYYKMAIEIDPTYHIATNNYAYFLGKQKRRDDMYKYLLKAVELGSIIALHNMAYYYGEDDNIDNMIKFGEQAVNKGCIDSMMLLADHYDIIADTANMTKYYKMAAELGNCSAMNKLGQYYKKHVDFKNMNLYFEQALRNENFDFIHEVVRYHKKNNTIFDCLNLLLELLDNAVPADDIEILNEHICSILSTNSKVAVNFFTKYNELTKTVREQEQYIDHLELLPEGPKYTAAKAHFNELASIDNF</sequence>